<dbReference type="FunFam" id="1.10.287.130:FF:000045">
    <property type="entry name" value="Two-component system sensor histidine kinase/response regulator"/>
    <property type="match status" value="1"/>
</dbReference>
<dbReference type="SMART" id="SM00342">
    <property type="entry name" value="HTH_ARAC"/>
    <property type="match status" value="1"/>
</dbReference>
<evidence type="ECO:0000256" key="7">
    <source>
        <dbReference type="ARBA" id="ARBA00022840"/>
    </source>
</evidence>
<keyword evidence="10" id="KW-0804">Transcription</keyword>
<keyword evidence="8" id="KW-0902">Two-component regulatory system</keyword>
<dbReference type="InterPro" id="IPR003594">
    <property type="entry name" value="HATPase_dom"/>
</dbReference>
<feature type="signal peptide" evidence="13">
    <location>
        <begin position="1"/>
        <end position="23"/>
    </location>
</feature>
<dbReference type="Gene3D" id="3.30.565.10">
    <property type="entry name" value="Histidine kinase-like ATPase, C-terminal domain"/>
    <property type="match status" value="1"/>
</dbReference>
<evidence type="ECO:0000256" key="13">
    <source>
        <dbReference type="SAM" id="SignalP"/>
    </source>
</evidence>
<feature type="chain" id="PRO_5019861374" description="histidine kinase" evidence="13">
    <location>
        <begin position="24"/>
        <end position="1392"/>
    </location>
</feature>
<feature type="domain" description="Histidine kinase" evidence="15">
    <location>
        <begin position="866"/>
        <end position="1086"/>
    </location>
</feature>
<dbReference type="CDD" id="cd00075">
    <property type="entry name" value="HATPase"/>
    <property type="match status" value="1"/>
</dbReference>
<dbReference type="CDD" id="cd17574">
    <property type="entry name" value="REC_OmpR"/>
    <property type="match status" value="1"/>
</dbReference>
<evidence type="ECO:0000259" key="14">
    <source>
        <dbReference type="PROSITE" id="PS01124"/>
    </source>
</evidence>
<evidence type="ECO:0000256" key="10">
    <source>
        <dbReference type="ARBA" id="ARBA00023163"/>
    </source>
</evidence>
<dbReference type="FunFam" id="2.60.40.10:FF:000791">
    <property type="entry name" value="Two-component system sensor histidine kinase/response regulator"/>
    <property type="match status" value="1"/>
</dbReference>
<dbReference type="SUPFAM" id="SSF101898">
    <property type="entry name" value="NHL repeat"/>
    <property type="match status" value="2"/>
</dbReference>
<dbReference type="SUPFAM" id="SSF63829">
    <property type="entry name" value="Calcium-dependent phosphotriesterase"/>
    <property type="match status" value="1"/>
</dbReference>
<dbReference type="OrthoDB" id="9809670at2"/>
<evidence type="ECO:0000256" key="12">
    <source>
        <dbReference type="SAM" id="MobiDB-lite"/>
    </source>
</evidence>
<dbReference type="InterPro" id="IPR018060">
    <property type="entry name" value="HTH_AraC"/>
</dbReference>
<dbReference type="SMART" id="SM00387">
    <property type="entry name" value="HATPase_c"/>
    <property type="match status" value="1"/>
</dbReference>
<evidence type="ECO:0000256" key="9">
    <source>
        <dbReference type="ARBA" id="ARBA00023015"/>
    </source>
</evidence>
<dbReference type="CDD" id="cd00082">
    <property type="entry name" value="HisKA"/>
    <property type="match status" value="1"/>
</dbReference>
<keyword evidence="9" id="KW-0805">Transcription regulation</keyword>
<dbReference type="InterPro" id="IPR011006">
    <property type="entry name" value="CheY-like_superfamily"/>
</dbReference>
<keyword evidence="5" id="KW-0547">Nucleotide-binding</keyword>
<dbReference type="InterPro" id="IPR011110">
    <property type="entry name" value="Reg_prop"/>
</dbReference>
<dbReference type="InterPro" id="IPR005467">
    <property type="entry name" value="His_kinase_dom"/>
</dbReference>
<evidence type="ECO:0000256" key="6">
    <source>
        <dbReference type="ARBA" id="ARBA00022777"/>
    </source>
</evidence>
<dbReference type="PROSITE" id="PS01124">
    <property type="entry name" value="HTH_ARAC_FAMILY_2"/>
    <property type="match status" value="1"/>
</dbReference>
<keyword evidence="13" id="KW-0732">Signal</keyword>
<keyword evidence="3 11" id="KW-0597">Phosphoprotein</keyword>
<dbReference type="GO" id="GO:0000155">
    <property type="term" value="F:phosphorelay sensor kinase activity"/>
    <property type="evidence" value="ECO:0007669"/>
    <property type="project" value="InterPro"/>
</dbReference>
<comment type="catalytic activity">
    <reaction evidence="1">
        <text>ATP + protein L-histidine = ADP + protein N-phospho-L-histidine.</text>
        <dbReference type="EC" id="2.7.13.3"/>
    </reaction>
</comment>
<evidence type="ECO:0000313" key="17">
    <source>
        <dbReference type="EMBL" id="RKR81761.1"/>
    </source>
</evidence>
<protein>
    <recommendedName>
        <fullName evidence="2">histidine kinase</fullName>
        <ecNumber evidence="2">2.7.13.3</ecNumber>
    </recommendedName>
</protein>
<keyword evidence="18" id="KW-1185">Reference proteome</keyword>
<dbReference type="PROSITE" id="PS50110">
    <property type="entry name" value="RESPONSE_REGULATORY"/>
    <property type="match status" value="1"/>
</dbReference>
<keyword evidence="6 17" id="KW-0418">Kinase</keyword>
<dbReference type="Proteomes" id="UP000268007">
    <property type="component" value="Unassembled WGS sequence"/>
</dbReference>
<dbReference type="Gene3D" id="1.10.10.60">
    <property type="entry name" value="Homeodomain-like"/>
    <property type="match status" value="2"/>
</dbReference>
<feature type="domain" description="HTH araC/xylS-type" evidence="14">
    <location>
        <begin position="1280"/>
        <end position="1379"/>
    </location>
</feature>
<dbReference type="PROSITE" id="PS50109">
    <property type="entry name" value="HIS_KIN"/>
    <property type="match status" value="1"/>
</dbReference>
<dbReference type="SMART" id="SM00388">
    <property type="entry name" value="HisKA"/>
    <property type="match status" value="1"/>
</dbReference>
<evidence type="ECO:0000256" key="11">
    <source>
        <dbReference type="PROSITE-ProRule" id="PRU00169"/>
    </source>
</evidence>
<dbReference type="SUPFAM" id="SSF52172">
    <property type="entry name" value="CheY-like"/>
    <property type="match status" value="1"/>
</dbReference>
<evidence type="ECO:0000256" key="2">
    <source>
        <dbReference type="ARBA" id="ARBA00012438"/>
    </source>
</evidence>
<dbReference type="Pfam" id="PF07494">
    <property type="entry name" value="Reg_prop"/>
    <property type="match status" value="6"/>
</dbReference>
<dbReference type="InterPro" id="IPR011123">
    <property type="entry name" value="Y_Y_Y"/>
</dbReference>
<evidence type="ECO:0000259" key="16">
    <source>
        <dbReference type="PROSITE" id="PS50110"/>
    </source>
</evidence>
<dbReference type="InterPro" id="IPR036890">
    <property type="entry name" value="HATPase_C_sf"/>
</dbReference>
<dbReference type="InterPro" id="IPR009057">
    <property type="entry name" value="Homeodomain-like_sf"/>
</dbReference>
<dbReference type="SUPFAM" id="SSF47384">
    <property type="entry name" value="Homodimeric domain of signal transducing histidine kinase"/>
    <property type="match status" value="1"/>
</dbReference>
<dbReference type="PANTHER" id="PTHR43547">
    <property type="entry name" value="TWO-COMPONENT HISTIDINE KINASE"/>
    <property type="match status" value="1"/>
</dbReference>
<dbReference type="Pfam" id="PF12833">
    <property type="entry name" value="HTH_18"/>
    <property type="match status" value="1"/>
</dbReference>
<evidence type="ECO:0000313" key="18">
    <source>
        <dbReference type="Proteomes" id="UP000268007"/>
    </source>
</evidence>
<keyword evidence="7" id="KW-0067">ATP-binding</keyword>
<dbReference type="FunFam" id="3.30.565.10:FF:000037">
    <property type="entry name" value="Hybrid sensor histidine kinase/response regulator"/>
    <property type="match status" value="1"/>
</dbReference>
<dbReference type="Gene3D" id="3.40.50.2300">
    <property type="match status" value="1"/>
</dbReference>
<dbReference type="SMART" id="SM00448">
    <property type="entry name" value="REC"/>
    <property type="match status" value="1"/>
</dbReference>
<keyword evidence="4" id="KW-0808">Transferase</keyword>
<dbReference type="PRINTS" id="PR00344">
    <property type="entry name" value="BCTRLSENSOR"/>
</dbReference>
<dbReference type="InterPro" id="IPR015943">
    <property type="entry name" value="WD40/YVTN_repeat-like_dom_sf"/>
</dbReference>
<dbReference type="InterPro" id="IPR003661">
    <property type="entry name" value="HisK_dim/P_dom"/>
</dbReference>
<evidence type="ECO:0000259" key="15">
    <source>
        <dbReference type="PROSITE" id="PS50109"/>
    </source>
</evidence>
<dbReference type="InterPro" id="IPR004358">
    <property type="entry name" value="Sig_transdc_His_kin-like_C"/>
</dbReference>
<evidence type="ECO:0000256" key="1">
    <source>
        <dbReference type="ARBA" id="ARBA00000085"/>
    </source>
</evidence>
<dbReference type="Pfam" id="PF02518">
    <property type="entry name" value="HATPase_c"/>
    <property type="match status" value="1"/>
</dbReference>
<name>A0A495IZG4_9SPHI</name>
<dbReference type="EMBL" id="RBKU01000001">
    <property type="protein sequence ID" value="RKR81761.1"/>
    <property type="molecule type" value="Genomic_DNA"/>
</dbReference>
<dbReference type="SUPFAM" id="SSF55874">
    <property type="entry name" value="ATPase domain of HSP90 chaperone/DNA topoisomerase II/histidine kinase"/>
    <property type="match status" value="1"/>
</dbReference>
<dbReference type="PANTHER" id="PTHR43547:SF2">
    <property type="entry name" value="HYBRID SIGNAL TRANSDUCTION HISTIDINE KINASE C"/>
    <property type="match status" value="1"/>
</dbReference>
<dbReference type="GO" id="GO:0005524">
    <property type="term" value="F:ATP binding"/>
    <property type="evidence" value="ECO:0007669"/>
    <property type="project" value="UniProtKB-KW"/>
</dbReference>
<dbReference type="EC" id="2.7.13.3" evidence="2"/>
<dbReference type="InterPro" id="IPR036097">
    <property type="entry name" value="HisK_dim/P_sf"/>
</dbReference>
<proteinExistence type="predicted"/>
<dbReference type="Gene3D" id="1.10.287.130">
    <property type="match status" value="1"/>
</dbReference>
<dbReference type="SUPFAM" id="SSF46689">
    <property type="entry name" value="Homeodomain-like"/>
    <property type="match status" value="1"/>
</dbReference>
<evidence type="ECO:0000256" key="8">
    <source>
        <dbReference type="ARBA" id="ARBA00023012"/>
    </source>
</evidence>
<evidence type="ECO:0000256" key="3">
    <source>
        <dbReference type="ARBA" id="ARBA00022553"/>
    </source>
</evidence>
<feature type="domain" description="Response regulatory" evidence="16">
    <location>
        <begin position="1133"/>
        <end position="1248"/>
    </location>
</feature>
<dbReference type="GO" id="GO:0003700">
    <property type="term" value="F:DNA-binding transcription factor activity"/>
    <property type="evidence" value="ECO:0007669"/>
    <property type="project" value="InterPro"/>
</dbReference>
<dbReference type="Gene3D" id="2.60.40.10">
    <property type="entry name" value="Immunoglobulins"/>
    <property type="match status" value="1"/>
</dbReference>
<feature type="compositionally biased region" description="Polar residues" evidence="12">
    <location>
        <begin position="1103"/>
        <end position="1115"/>
    </location>
</feature>
<dbReference type="InterPro" id="IPR013783">
    <property type="entry name" value="Ig-like_fold"/>
</dbReference>
<feature type="modified residue" description="4-aspartylphosphate" evidence="11">
    <location>
        <position position="1181"/>
    </location>
</feature>
<organism evidence="17 18">
    <name type="scientific">Mucilaginibacter gracilis</name>
    <dbReference type="NCBI Taxonomy" id="423350"/>
    <lineage>
        <taxon>Bacteria</taxon>
        <taxon>Pseudomonadati</taxon>
        <taxon>Bacteroidota</taxon>
        <taxon>Sphingobacteriia</taxon>
        <taxon>Sphingobacteriales</taxon>
        <taxon>Sphingobacteriaceae</taxon>
        <taxon>Mucilaginibacter</taxon>
    </lineage>
</organism>
<dbReference type="Pfam" id="PF00072">
    <property type="entry name" value="Response_reg"/>
    <property type="match status" value="1"/>
</dbReference>
<dbReference type="Pfam" id="PF00512">
    <property type="entry name" value="HisKA"/>
    <property type="match status" value="1"/>
</dbReference>
<dbReference type="Pfam" id="PF07495">
    <property type="entry name" value="Y_Y_Y"/>
    <property type="match status" value="1"/>
</dbReference>
<feature type="region of interest" description="Disordered" evidence="12">
    <location>
        <begin position="1091"/>
        <end position="1115"/>
    </location>
</feature>
<evidence type="ECO:0000256" key="5">
    <source>
        <dbReference type="ARBA" id="ARBA00022741"/>
    </source>
</evidence>
<dbReference type="InterPro" id="IPR001789">
    <property type="entry name" value="Sig_transdc_resp-reg_receiver"/>
</dbReference>
<gene>
    <name evidence="17" type="ORF">BDD43_1917</name>
</gene>
<reference evidence="17 18" key="1">
    <citation type="submission" date="2018-10" db="EMBL/GenBank/DDBJ databases">
        <title>Genomic Encyclopedia of Archaeal and Bacterial Type Strains, Phase II (KMG-II): from individual species to whole genera.</title>
        <authorList>
            <person name="Goeker M."/>
        </authorList>
    </citation>
    <scope>NUCLEOTIDE SEQUENCE [LARGE SCALE GENOMIC DNA]</scope>
    <source>
        <strain evidence="17 18">DSM 18602</strain>
    </source>
</reference>
<evidence type="ECO:0000256" key="4">
    <source>
        <dbReference type="ARBA" id="ARBA00022679"/>
    </source>
</evidence>
<comment type="caution">
    <text evidence="17">The sequence shown here is derived from an EMBL/GenBank/DDBJ whole genome shotgun (WGS) entry which is preliminary data.</text>
</comment>
<accession>A0A495IZG4</accession>
<sequence>MRRLWTGVSLLCLFFCETVVSSAQGIINFTSITTKEGISSNTIYTMVKDRYGLMWFGTSNGLSRYDGTNFTIYRHEPNNPASMPGNEVLSLYEDRTGKIWIGTGAGGLSYYDRTKDRIVSYPTDGSWPEQGSVSPRAILQDDQGKLWVGTYGNLRLIDLSNGHTTRMVFHDTPNNMDYSFVVLSLFEDSRRQIWVGTNKGLFLYDRQKGYVKKYGWKPNAQVNLSNSTFKGITEDRKGDIWLATLDGLGQLKPDGTLKVYRHRTDGANAISSNAVFAVKLDKDGKVWIGTEEGLDILDPLTGSFQVLQPDPRNLFSLKSKSIRSIYIDNTGIYWVGTFGRGIAKYDKNLPLFNLKQSDPFDPWGLRSNSVLSFTESANGQIYVGTDGAGIEVFNRETGLFKPLIIKSKLDKTGLGIVVFRLYIDKSGFLWAGTYRNGLFRINLSDGSYEQFTAGKGQLNNDNVNSLAEDGRGNLWIGTIGGGVNIYNFKLRTFQQFNSSTFPPGFKQPLPLNDFISSIAKSPKGDMWIGSAGTGLAVFNPVTGKVIHYTRAHKELPYDVVEHLFFSKDGLLWLSTEGGLSFLDEQTHKITTYSEKDGLGNGMVKGILEDNSGLIWVSTDRGISSFNRSTKTFRNFNAENGVQQSSFTTAATMKSANGDLFFGGLEGFNFFNPATLPDTRSPGQVLLTDLNVSNESVTPGENSPIKEQIGMAKEINLHYGLNFSVSYVALNYTAPKQNQFAYKLVGFDKDWNYVHHGRTANYTNLDPGTYIFQVKASSDGKHWVLPPTEVRIIVSPPFWRTGYAYGFYFLTTLAFLLWLRRRGIRKIRREFEIQQEKIQVKQLMEQERREADQLHELDLLKIKFLTDLSHEFRTPISLILAPVEKLLERKLANEAQEDVKMINRNARRLLNMVNQLLDFRKMEEEELHLHLQTGDVIYFIKDTADAFKDVAARKEIDFSVESKCKAWATKFDHNKLERIIFNTLSNAFKFTPKGGQITMFLEISEVIEGEPHLIMRIMDRGIGIPSEDLTRIFDRFYQHQTQAVLNQGTGIGLAITKEFVNLHGGHIHAENNLSGGACIVIDLPVFPELDESGISETDGKESTASDSCISNTSESVPCNPKRSEGIRLIEKKITILLVEDNEEFRTYLADHLKQYYNIIQAGDGKEGWQKTLGNHPQLVVSDINMPLMSGIELSKKIKEDKRTCHIPVILLTAMTGEEEQLTGLQSGASDYLTKPFNFQILNTKIGNLLDLNKSLKDTYSKQIQLVGQEVVTESGNLKLLNSIMKYIESKLSDSDLSVEELSKHVGMSRGSLYYKLIELTGLSPIEYIRCIKLEKAAALLENSELNIAQIAYMTGFGTPSYFSRMFKNKYGMVPSEYLNSKRNHAKPVVISAE</sequence>
<dbReference type="GO" id="GO:0043565">
    <property type="term" value="F:sequence-specific DNA binding"/>
    <property type="evidence" value="ECO:0007669"/>
    <property type="project" value="InterPro"/>
</dbReference>
<dbReference type="Gene3D" id="2.130.10.10">
    <property type="entry name" value="YVTN repeat-like/Quinoprotein amine dehydrogenase"/>
    <property type="match status" value="2"/>
</dbReference>